<feature type="domain" description="USP" evidence="10">
    <location>
        <begin position="138"/>
        <end position="598"/>
    </location>
</feature>
<dbReference type="GO" id="GO:0016579">
    <property type="term" value="P:protein deubiquitination"/>
    <property type="evidence" value="ECO:0007669"/>
    <property type="project" value="InterPro"/>
</dbReference>
<dbReference type="GO" id="GO:0004843">
    <property type="term" value="F:cysteine-type deubiquitinase activity"/>
    <property type="evidence" value="ECO:0007669"/>
    <property type="project" value="UniProtKB-EC"/>
</dbReference>
<dbReference type="CDD" id="cd02662">
    <property type="entry name" value="Peptidase_C19F"/>
    <property type="match status" value="1"/>
</dbReference>
<dbReference type="InterPro" id="IPR038765">
    <property type="entry name" value="Papain-like_cys_pep_sf"/>
</dbReference>
<evidence type="ECO:0000259" key="10">
    <source>
        <dbReference type="PROSITE" id="PS50235"/>
    </source>
</evidence>
<keyword evidence="6" id="KW-0378">Hydrolase</keyword>
<evidence type="ECO:0000256" key="2">
    <source>
        <dbReference type="ARBA" id="ARBA00009085"/>
    </source>
</evidence>
<dbReference type="GO" id="GO:0005829">
    <property type="term" value="C:cytosol"/>
    <property type="evidence" value="ECO:0007669"/>
    <property type="project" value="TreeGrafter"/>
</dbReference>
<dbReference type="InterPro" id="IPR050164">
    <property type="entry name" value="Peptidase_C19"/>
</dbReference>
<keyword evidence="9" id="KW-1133">Transmembrane helix</keyword>
<dbReference type="Proteomes" id="UP000800093">
    <property type="component" value="Unassembled WGS sequence"/>
</dbReference>
<evidence type="ECO:0000256" key="7">
    <source>
        <dbReference type="ARBA" id="ARBA00022807"/>
    </source>
</evidence>
<dbReference type="Pfam" id="PF00443">
    <property type="entry name" value="UCH"/>
    <property type="match status" value="1"/>
</dbReference>
<feature type="region of interest" description="Disordered" evidence="8">
    <location>
        <begin position="642"/>
        <end position="785"/>
    </location>
</feature>
<evidence type="ECO:0000256" key="5">
    <source>
        <dbReference type="ARBA" id="ARBA00022786"/>
    </source>
</evidence>
<sequence length="785" mass="86704">MSTYLGNRATDAWNYSSFFVDASTTLASTLLAVVIGAYVLFRGAEYFGLPVWLWLSQAMQIVIDYPLIRSGFQLPSLLAFRLRGRHTVSGDDDKSADIQRSAGNILSSVFGLNTGGLLQKGVRGVTGALSKHYNNVPPGLGNWDNSCYQNSVIQGLASLPSLREYLSKMTTEYRALNSETTNGALFDMITKLNDPENHGQHFWIRGILKSMSTFQQQDAQEYYSKMLDALDKEVQKASNTKRRSAASWLLAAKALKGLPRVAAAELVTKDALGGQSEEETRTNAGGNEMPPEQPQIISNPLDGLQAQRVGCINCGYTEGLSLIPFNCVTVPLGSRWIYDVRECLDEYTSLELIEGVECAKCTLLKRKEDLAKMLGNKKATESLRATVNERLQIVQDALDDEDFEDSTLVKKCSIPKKSWVQSTKSRQAVIARAPKSLVLHVNRSVFDEYTGAQLKNTATVRFPKILDLGFWCLGSQPSQSHLPDDSVEESWPRDPTKSMLRRPVGEEDILRKNSPFQYDLRAVVTHYGRHENGHYICYRRHPFKMAEQVVNHEEEAEEAQNQEASERWWRLSDEDVTAVTEDTVLQQGGVFMLFYERINVQPDTIPSTSDSPVDSHTIAFEDVPLPSVDIASIKPQSFVVSPDALETPLPDDDEDLLPSPPASPVLSENIETPTDSTAHDNPQSSISETIDLSSLPNTDVYPTPPPEPQRLTAPCDTGPSVPQNTAYDSEGSPSTQFASDDDVESQHVEASPPQGVSPSPHLMRAGDTPRRGKGSRTSMPMVTAL</sequence>
<feature type="compositionally biased region" description="Polar residues" evidence="8">
    <location>
        <begin position="775"/>
        <end position="785"/>
    </location>
</feature>
<proteinExistence type="inferred from homology"/>
<reference evidence="12" key="1">
    <citation type="journal article" date="2020" name="Stud. Mycol.">
        <title>101 Dothideomycetes genomes: A test case for predicting lifestyles and emergence of pathogens.</title>
        <authorList>
            <person name="Haridas S."/>
            <person name="Albert R."/>
            <person name="Binder M."/>
            <person name="Bloem J."/>
            <person name="LaButti K."/>
            <person name="Salamov A."/>
            <person name="Andreopoulos B."/>
            <person name="Baker S."/>
            <person name="Barry K."/>
            <person name="Bills G."/>
            <person name="Bluhm B."/>
            <person name="Cannon C."/>
            <person name="Castanera R."/>
            <person name="Culley D."/>
            <person name="Daum C."/>
            <person name="Ezra D."/>
            <person name="Gonzalez J."/>
            <person name="Henrissat B."/>
            <person name="Kuo A."/>
            <person name="Liang C."/>
            <person name="Lipzen A."/>
            <person name="Lutzoni F."/>
            <person name="Magnuson J."/>
            <person name="Mondo S."/>
            <person name="Nolan M."/>
            <person name="Ohm R."/>
            <person name="Pangilinan J."/>
            <person name="Park H.-J."/>
            <person name="Ramirez L."/>
            <person name="Alfaro M."/>
            <person name="Sun H."/>
            <person name="Tritt A."/>
            <person name="Yoshinaga Y."/>
            <person name="Zwiers L.-H."/>
            <person name="Turgeon B."/>
            <person name="Goodwin S."/>
            <person name="Spatafora J."/>
            <person name="Crous P."/>
            <person name="Grigoriev I."/>
        </authorList>
    </citation>
    <scope>NUCLEOTIDE SEQUENCE [LARGE SCALE GENOMIC DNA]</scope>
    <source>
        <strain evidence="12">CBS 304.66</strain>
    </source>
</reference>
<feature type="region of interest" description="Disordered" evidence="8">
    <location>
        <begin position="272"/>
        <end position="295"/>
    </location>
</feature>
<protein>
    <recommendedName>
        <fullName evidence="3">ubiquitinyl hydrolase 1</fullName>
        <ecNumber evidence="3">3.4.19.12</ecNumber>
    </recommendedName>
</protein>
<keyword evidence="12" id="KW-1185">Reference proteome</keyword>
<comment type="caution">
    <text evidence="11">The sequence shown here is derived from an EMBL/GenBank/DDBJ whole genome shotgun (WGS) entry which is preliminary data.</text>
</comment>
<dbReference type="InterPro" id="IPR028889">
    <property type="entry name" value="USP"/>
</dbReference>
<dbReference type="AlphaFoldDB" id="A0A9P4N8H0"/>
<feature type="region of interest" description="Disordered" evidence="8">
    <location>
        <begin position="478"/>
        <end position="499"/>
    </location>
</feature>
<organism evidence="11 12">
    <name type="scientific">Lojkania enalia</name>
    <dbReference type="NCBI Taxonomy" id="147567"/>
    <lineage>
        <taxon>Eukaryota</taxon>
        <taxon>Fungi</taxon>
        <taxon>Dikarya</taxon>
        <taxon>Ascomycota</taxon>
        <taxon>Pezizomycotina</taxon>
        <taxon>Dothideomycetes</taxon>
        <taxon>Pleosporomycetidae</taxon>
        <taxon>Pleosporales</taxon>
        <taxon>Pleosporales incertae sedis</taxon>
        <taxon>Lojkania</taxon>
    </lineage>
</organism>
<dbReference type="InterPro" id="IPR018200">
    <property type="entry name" value="USP_CS"/>
</dbReference>
<keyword evidence="5" id="KW-0833">Ubl conjugation pathway</keyword>
<gene>
    <name evidence="11" type="ORF">CC78DRAFT_532878</name>
</gene>
<dbReference type="SUPFAM" id="SSF54001">
    <property type="entry name" value="Cysteine proteinases"/>
    <property type="match status" value="1"/>
</dbReference>
<dbReference type="InterPro" id="IPR001394">
    <property type="entry name" value="Peptidase_C19_UCH"/>
</dbReference>
<evidence type="ECO:0000256" key="6">
    <source>
        <dbReference type="ARBA" id="ARBA00022801"/>
    </source>
</evidence>
<evidence type="ECO:0000256" key="9">
    <source>
        <dbReference type="SAM" id="Phobius"/>
    </source>
</evidence>
<name>A0A9P4N8H0_9PLEO</name>
<feature type="compositionally biased region" description="Polar residues" evidence="8">
    <location>
        <begin position="720"/>
        <end position="738"/>
    </location>
</feature>
<keyword evidence="9" id="KW-0472">Membrane</keyword>
<evidence type="ECO:0000256" key="4">
    <source>
        <dbReference type="ARBA" id="ARBA00022670"/>
    </source>
</evidence>
<accession>A0A9P4N8H0</accession>
<evidence type="ECO:0000313" key="11">
    <source>
        <dbReference type="EMBL" id="KAF2264746.1"/>
    </source>
</evidence>
<evidence type="ECO:0000256" key="8">
    <source>
        <dbReference type="SAM" id="MobiDB-lite"/>
    </source>
</evidence>
<dbReference type="PANTHER" id="PTHR24006:SF888">
    <property type="entry name" value="UBIQUITIN CARBOXYL-TERMINAL HYDROLASE 30"/>
    <property type="match status" value="1"/>
</dbReference>
<dbReference type="OrthoDB" id="2020758at2759"/>
<dbReference type="PROSITE" id="PS50235">
    <property type="entry name" value="USP_3"/>
    <property type="match status" value="1"/>
</dbReference>
<keyword evidence="9" id="KW-0812">Transmembrane</keyword>
<keyword evidence="7" id="KW-0788">Thiol protease</keyword>
<comment type="catalytic activity">
    <reaction evidence="1">
        <text>Thiol-dependent hydrolysis of ester, thioester, amide, peptide and isopeptide bonds formed by the C-terminal Gly of ubiquitin (a 76-residue protein attached to proteins as an intracellular targeting signal).</text>
        <dbReference type="EC" id="3.4.19.12"/>
    </reaction>
</comment>
<dbReference type="PROSITE" id="PS00973">
    <property type="entry name" value="USP_2"/>
    <property type="match status" value="1"/>
</dbReference>
<dbReference type="GO" id="GO:0005634">
    <property type="term" value="C:nucleus"/>
    <property type="evidence" value="ECO:0007669"/>
    <property type="project" value="TreeGrafter"/>
</dbReference>
<evidence type="ECO:0000313" key="12">
    <source>
        <dbReference type="Proteomes" id="UP000800093"/>
    </source>
</evidence>
<dbReference type="EC" id="3.4.19.12" evidence="3"/>
<feature type="compositionally biased region" description="Polar residues" evidence="8">
    <location>
        <begin position="669"/>
        <end position="697"/>
    </location>
</feature>
<dbReference type="GO" id="GO:0006508">
    <property type="term" value="P:proteolysis"/>
    <property type="evidence" value="ECO:0007669"/>
    <property type="project" value="UniProtKB-KW"/>
</dbReference>
<evidence type="ECO:0000256" key="3">
    <source>
        <dbReference type="ARBA" id="ARBA00012759"/>
    </source>
</evidence>
<dbReference type="EMBL" id="ML986613">
    <property type="protein sequence ID" value="KAF2264746.1"/>
    <property type="molecule type" value="Genomic_DNA"/>
</dbReference>
<comment type="similarity">
    <text evidence="2">Belongs to the peptidase C19 family.</text>
</comment>
<evidence type="ECO:0000256" key="1">
    <source>
        <dbReference type="ARBA" id="ARBA00000707"/>
    </source>
</evidence>
<keyword evidence="4" id="KW-0645">Protease</keyword>
<dbReference type="Gene3D" id="3.90.70.10">
    <property type="entry name" value="Cysteine proteinases"/>
    <property type="match status" value="1"/>
</dbReference>
<feature type="transmembrane region" description="Helical" evidence="9">
    <location>
        <begin position="12"/>
        <end position="40"/>
    </location>
</feature>
<dbReference type="PANTHER" id="PTHR24006">
    <property type="entry name" value="UBIQUITIN CARBOXYL-TERMINAL HYDROLASE"/>
    <property type="match status" value="1"/>
</dbReference>